<dbReference type="PANTHER" id="PTHR21024:SF0">
    <property type="entry name" value="ELECTRON TRANSFER FLAVOPROTEIN REGULATORY FACTOR 1"/>
    <property type="match status" value="1"/>
</dbReference>
<comment type="caution">
    <text evidence="3">The sequence shown here is derived from an EMBL/GenBank/DDBJ whole genome shotgun (WGS) entry which is preliminary data.</text>
</comment>
<reference evidence="3 4" key="1">
    <citation type="submission" date="2024-01" db="EMBL/GenBank/DDBJ databases">
        <title>The genome of the rayed Mediterranean limpet Patella caerulea (Linnaeus, 1758).</title>
        <authorList>
            <person name="Anh-Thu Weber A."/>
            <person name="Halstead-Nussloch G."/>
        </authorList>
    </citation>
    <scope>NUCLEOTIDE SEQUENCE [LARGE SCALE GENOMIC DNA]</scope>
    <source>
        <strain evidence="3">AATW-2023a</strain>
        <tissue evidence="3">Whole specimen</tissue>
    </source>
</reference>
<comment type="similarity">
    <text evidence="1">Belongs to the complex I LYR family.</text>
</comment>
<dbReference type="InterPro" id="IPR052000">
    <property type="entry name" value="ETFRF1"/>
</dbReference>
<dbReference type="GO" id="GO:0022904">
    <property type="term" value="P:respiratory electron transport chain"/>
    <property type="evidence" value="ECO:0007669"/>
    <property type="project" value="TreeGrafter"/>
</dbReference>
<dbReference type="CDD" id="cd20265">
    <property type="entry name" value="Complex1_LYR_ETFRF1_LYRM5"/>
    <property type="match status" value="1"/>
</dbReference>
<dbReference type="EMBL" id="JAZGQO010000010">
    <property type="protein sequence ID" value="KAK6176329.1"/>
    <property type="molecule type" value="Genomic_DNA"/>
</dbReference>
<dbReference type="GO" id="GO:0090324">
    <property type="term" value="P:negative regulation of oxidative phosphorylation"/>
    <property type="evidence" value="ECO:0007669"/>
    <property type="project" value="InterPro"/>
</dbReference>
<dbReference type="GO" id="GO:0005739">
    <property type="term" value="C:mitochondrion"/>
    <property type="evidence" value="ECO:0007669"/>
    <property type="project" value="TreeGrafter"/>
</dbReference>
<proteinExistence type="inferred from homology"/>
<keyword evidence="4" id="KW-1185">Reference proteome</keyword>
<dbReference type="Proteomes" id="UP001347796">
    <property type="component" value="Unassembled WGS sequence"/>
</dbReference>
<dbReference type="InterPro" id="IPR045296">
    <property type="entry name" value="Complex1_LYR_ETFRF1_LYRM5"/>
</dbReference>
<name>A0AAN8JKG7_PATCE</name>
<evidence type="ECO:0000313" key="4">
    <source>
        <dbReference type="Proteomes" id="UP001347796"/>
    </source>
</evidence>
<evidence type="ECO:0000313" key="3">
    <source>
        <dbReference type="EMBL" id="KAK6176329.1"/>
    </source>
</evidence>
<protein>
    <recommendedName>
        <fullName evidence="2">Complex 1 LYR protein domain-containing protein</fullName>
    </recommendedName>
</protein>
<gene>
    <name evidence="3" type="ORF">SNE40_014633</name>
</gene>
<dbReference type="PANTHER" id="PTHR21024">
    <property type="entry name" value="GROWTH HORMONE-INDUCIBLE SOLUBLE PROTEIN-RELATED"/>
    <property type="match status" value="1"/>
</dbReference>
<dbReference type="Pfam" id="PF05347">
    <property type="entry name" value="Complex1_LYR"/>
    <property type="match status" value="1"/>
</dbReference>
<feature type="domain" description="Complex 1 LYR protein" evidence="2">
    <location>
        <begin position="9"/>
        <end position="60"/>
    </location>
</feature>
<evidence type="ECO:0000259" key="2">
    <source>
        <dbReference type="Pfam" id="PF05347"/>
    </source>
</evidence>
<accession>A0AAN8JKG7</accession>
<sequence>MASQNMRPKVIQLYKTLLHLGKDYPKGYDYFRTKLKAAFVKHKDVTDQKELEMLLARGNYVVKEIEALYMLKKYRTLKKRYYPD</sequence>
<evidence type="ECO:0000256" key="1">
    <source>
        <dbReference type="ARBA" id="ARBA00009508"/>
    </source>
</evidence>
<dbReference type="InterPro" id="IPR008011">
    <property type="entry name" value="Complex1_LYR_dom"/>
</dbReference>
<dbReference type="AlphaFoldDB" id="A0AAN8JKG7"/>
<organism evidence="3 4">
    <name type="scientific">Patella caerulea</name>
    <name type="common">Rayed Mediterranean limpet</name>
    <dbReference type="NCBI Taxonomy" id="87958"/>
    <lineage>
        <taxon>Eukaryota</taxon>
        <taxon>Metazoa</taxon>
        <taxon>Spiralia</taxon>
        <taxon>Lophotrochozoa</taxon>
        <taxon>Mollusca</taxon>
        <taxon>Gastropoda</taxon>
        <taxon>Patellogastropoda</taxon>
        <taxon>Patelloidea</taxon>
        <taxon>Patellidae</taxon>
        <taxon>Patella</taxon>
    </lineage>
</organism>